<dbReference type="EMBL" id="LR796766">
    <property type="protein sequence ID" value="CAB4164736.1"/>
    <property type="molecule type" value="Genomic_DNA"/>
</dbReference>
<evidence type="ECO:0000313" key="1">
    <source>
        <dbReference type="EMBL" id="CAB4164736.1"/>
    </source>
</evidence>
<name>A0A6J5P431_9CAUD</name>
<proteinExistence type="predicted"/>
<gene>
    <name evidence="1" type="ORF">UFOVP828_95</name>
</gene>
<accession>A0A6J5P431</accession>
<protein>
    <submittedName>
        <fullName evidence="1">Uncharacterized protein</fullName>
    </submittedName>
</protein>
<organism evidence="1">
    <name type="scientific">uncultured Caudovirales phage</name>
    <dbReference type="NCBI Taxonomy" id="2100421"/>
    <lineage>
        <taxon>Viruses</taxon>
        <taxon>Duplodnaviria</taxon>
        <taxon>Heunggongvirae</taxon>
        <taxon>Uroviricota</taxon>
        <taxon>Caudoviricetes</taxon>
        <taxon>Peduoviridae</taxon>
        <taxon>Maltschvirus</taxon>
        <taxon>Maltschvirus maltsch</taxon>
    </lineage>
</organism>
<sequence length="101" mass="11927">MSKRPSIKDYTWNEIYSKTDSEGKHSLVVLGTNDEPYSFFRVQESRYGNKAPQKIFYGETAWMDVQRYVHDQSMEYWDFDVEQGNLDRALKIIEAFSRVSA</sequence>
<reference evidence="1" key="1">
    <citation type="submission" date="2020-04" db="EMBL/GenBank/DDBJ databases">
        <authorList>
            <person name="Chiriac C."/>
            <person name="Salcher M."/>
            <person name="Ghai R."/>
            <person name="Kavagutti S V."/>
        </authorList>
    </citation>
    <scope>NUCLEOTIDE SEQUENCE</scope>
</reference>